<dbReference type="Proteomes" id="UP000070089">
    <property type="component" value="Unassembled WGS sequence"/>
</dbReference>
<proteinExistence type="predicted"/>
<accession>A0A132NVI8</accession>
<dbReference type="AlphaFoldDB" id="A0A132NVI8"/>
<protein>
    <submittedName>
        <fullName evidence="1">Uncharacterized protein</fullName>
    </submittedName>
</protein>
<dbReference type="VEuPathDB" id="GiardiaDB:QR46_2287"/>
<reference evidence="1 2" key="1">
    <citation type="journal article" date="2015" name="Mol. Biochem. Parasitol.">
        <title>Identification of polymorphic genes for use in assemblage B genotyping assays through comparative genomics of multiple assemblage B Giardia duodenalis isolates.</title>
        <authorList>
            <person name="Wielinga C."/>
            <person name="Thompson R.C."/>
            <person name="Monis P."/>
            <person name="Ryan U."/>
        </authorList>
    </citation>
    <scope>NUCLEOTIDE SEQUENCE [LARGE SCALE GENOMIC DNA]</scope>
    <source>
        <strain evidence="1 2">BAH15c1</strain>
    </source>
</reference>
<organism evidence="1 2">
    <name type="scientific">Giardia duodenalis assemblage B</name>
    <dbReference type="NCBI Taxonomy" id="1394984"/>
    <lineage>
        <taxon>Eukaryota</taxon>
        <taxon>Metamonada</taxon>
        <taxon>Diplomonadida</taxon>
        <taxon>Hexamitidae</taxon>
        <taxon>Giardiinae</taxon>
        <taxon>Giardia</taxon>
    </lineage>
</organism>
<dbReference type="EMBL" id="JXTI01000059">
    <property type="protein sequence ID" value="KWX13702.1"/>
    <property type="molecule type" value="Genomic_DNA"/>
</dbReference>
<evidence type="ECO:0000313" key="2">
    <source>
        <dbReference type="Proteomes" id="UP000070089"/>
    </source>
</evidence>
<gene>
    <name evidence="1" type="ORF">QR46_2287</name>
</gene>
<sequence length="108" mass="11818">MWTQVILCLDGYEASMVTLEVFSEAGRTAELDSVLSVLVSASRTSAAIESMLRTCINASSRFATTKCTIFSRVMAINVKQLEDLKRTPAIEEEIPDTILTSAHIPFSS</sequence>
<name>A0A132NVI8_GIAIN</name>
<comment type="caution">
    <text evidence="1">The sequence shown here is derived from an EMBL/GenBank/DDBJ whole genome shotgun (WGS) entry which is preliminary data.</text>
</comment>
<evidence type="ECO:0000313" key="1">
    <source>
        <dbReference type="EMBL" id="KWX13702.1"/>
    </source>
</evidence>